<feature type="compositionally biased region" description="Low complexity" evidence="1">
    <location>
        <begin position="1"/>
        <end position="11"/>
    </location>
</feature>
<reference evidence="2" key="1">
    <citation type="submission" date="2020-11" db="EMBL/GenBank/DDBJ databases">
        <authorList>
            <person name="Whitehead M."/>
        </authorList>
    </citation>
    <scope>NUCLEOTIDE SEQUENCE</scope>
    <source>
        <strain evidence="2">EGII</strain>
    </source>
</reference>
<accession>A0A811UZY7</accession>
<dbReference type="AlphaFoldDB" id="A0A811UZY7"/>
<dbReference type="EMBL" id="CAJHJT010000034">
    <property type="protein sequence ID" value="CAD7004264.1"/>
    <property type="molecule type" value="Genomic_DNA"/>
</dbReference>
<name>A0A811UZY7_CERCA</name>
<evidence type="ECO:0000313" key="2">
    <source>
        <dbReference type="EMBL" id="CAD7004264.1"/>
    </source>
</evidence>
<dbReference type="Proteomes" id="UP000606786">
    <property type="component" value="Unassembled WGS sequence"/>
</dbReference>
<proteinExistence type="predicted"/>
<feature type="compositionally biased region" description="Pro residues" evidence="1">
    <location>
        <begin position="12"/>
        <end position="21"/>
    </location>
</feature>
<gene>
    <name evidence="2" type="ORF">CCAP1982_LOCUS12684</name>
</gene>
<keyword evidence="3" id="KW-1185">Reference proteome</keyword>
<evidence type="ECO:0000313" key="3">
    <source>
        <dbReference type="Proteomes" id="UP000606786"/>
    </source>
</evidence>
<feature type="region of interest" description="Disordered" evidence="1">
    <location>
        <begin position="1"/>
        <end position="26"/>
    </location>
</feature>
<protein>
    <submittedName>
        <fullName evidence="2">(Mediterranean fruit fly) hypothetical protein</fullName>
    </submittedName>
</protein>
<comment type="caution">
    <text evidence="2">The sequence shown here is derived from an EMBL/GenBank/DDBJ whole genome shotgun (WGS) entry which is preliminary data.</text>
</comment>
<organism evidence="2 3">
    <name type="scientific">Ceratitis capitata</name>
    <name type="common">Mediterranean fruit fly</name>
    <name type="synonym">Tephritis capitata</name>
    <dbReference type="NCBI Taxonomy" id="7213"/>
    <lineage>
        <taxon>Eukaryota</taxon>
        <taxon>Metazoa</taxon>
        <taxon>Ecdysozoa</taxon>
        <taxon>Arthropoda</taxon>
        <taxon>Hexapoda</taxon>
        <taxon>Insecta</taxon>
        <taxon>Pterygota</taxon>
        <taxon>Neoptera</taxon>
        <taxon>Endopterygota</taxon>
        <taxon>Diptera</taxon>
        <taxon>Brachycera</taxon>
        <taxon>Muscomorpha</taxon>
        <taxon>Tephritoidea</taxon>
        <taxon>Tephritidae</taxon>
        <taxon>Ceratitis</taxon>
        <taxon>Ceratitis</taxon>
    </lineage>
</organism>
<evidence type="ECO:0000256" key="1">
    <source>
        <dbReference type="SAM" id="MobiDB-lite"/>
    </source>
</evidence>
<sequence length="127" mass="13859">MTMYSETSSPTPSTPSSPPPYMGSESESNLSKIACVTDPAESLRLRLILIVQNGEQREGKEVVGYTTLGFQALSAANAMCTYAPIFKELQFISPLPNVAYKASALHGSHMRQVCRRSLGFLADRDIE</sequence>